<reference evidence="2" key="2">
    <citation type="journal article" date="2021" name="Mar. Drugs">
        <title>Genome Reduction and Secondary Metabolism of the Marine Sponge-Associated Cyanobacterium Leptothoe.</title>
        <authorList>
            <person name="Konstantinou D."/>
            <person name="Popin R.V."/>
            <person name="Fewer D.P."/>
            <person name="Sivonen K."/>
            <person name="Gkelis S."/>
        </authorList>
    </citation>
    <scope>NUCLEOTIDE SEQUENCE</scope>
    <source>
        <strain evidence="2">TAU-MAC 1115</strain>
    </source>
</reference>
<proteinExistence type="predicted"/>
<name>A0A947DFT4_9CYAN</name>
<dbReference type="AlphaFoldDB" id="A0A947DFT4"/>
<gene>
    <name evidence="2" type="ORF">IXB50_11060</name>
</gene>
<sequence>MEFIKRENRLILSYTPNLRGESWIYKNLQSAGEVRIAKRFLFKSEDLISAKSEEPDLEFEPVEFILAELRGEYYQVKKRILNLENSLYLHKDLRFSRKIFLAERDISIFGRIDKLSSDDIYVGGSHHAAIPTEGFEELLSHFPTSTEVTRYAQARISSILSEYLNPKKDYLQKFHRVRNLRGDRHVDLLLPDVAEFEQHKFEATYCKLKDMLNAEETPSENRWQEEIVDILQLLYPKYVRVFREPPIRDPFSKTIRRVDFLLVDASGTIDLIEIKKPSDSAIVTPGTYRDNHVPLRELSGSIMQLEKYIFFLNRWGSDGERTLTQRYAAELPTGMKIKITNPSGIVIAGRSHNLSNTQLLDFEVIRRKYKNLVDIITYDDLLNRLERIIDHWRHIRNTNC</sequence>
<dbReference type="Pfam" id="PF14082">
    <property type="entry name" value="SduA_C"/>
    <property type="match status" value="1"/>
</dbReference>
<comment type="caution">
    <text evidence="2">The sequence shown here is derived from an EMBL/GenBank/DDBJ whole genome shotgun (WGS) entry which is preliminary data.</text>
</comment>
<protein>
    <submittedName>
        <fullName evidence="2">DUF4263 domain-containing protein</fullName>
    </submittedName>
</protein>
<dbReference type="EMBL" id="JADOES010000019">
    <property type="protein sequence ID" value="MBT9315960.1"/>
    <property type="molecule type" value="Genomic_DNA"/>
</dbReference>
<feature type="domain" description="Shedu protein SduA C-terminal" evidence="1">
    <location>
        <begin position="219"/>
        <end position="382"/>
    </location>
</feature>
<dbReference type="RefSeq" id="WP_215609029.1">
    <property type="nucleotide sequence ID" value="NZ_JADOES010000019.1"/>
</dbReference>
<dbReference type="Proteomes" id="UP000717364">
    <property type="component" value="Unassembled WGS sequence"/>
</dbReference>
<accession>A0A947DFT4</accession>
<organism evidence="2 3">
    <name type="scientific">Leptothoe spongobia TAU-MAC 1115</name>
    <dbReference type="NCBI Taxonomy" id="1967444"/>
    <lineage>
        <taxon>Bacteria</taxon>
        <taxon>Bacillati</taxon>
        <taxon>Cyanobacteriota</taxon>
        <taxon>Cyanophyceae</taxon>
        <taxon>Nodosilineales</taxon>
        <taxon>Cymatolegaceae</taxon>
        <taxon>Leptothoe</taxon>
        <taxon>Leptothoe spongobia</taxon>
    </lineage>
</organism>
<reference evidence="2" key="1">
    <citation type="submission" date="2020-11" db="EMBL/GenBank/DDBJ databases">
        <authorList>
            <person name="Konstantinou D."/>
            <person name="Gkelis S."/>
            <person name="Popin R."/>
            <person name="Fewer D."/>
            <person name="Sivonen K."/>
        </authorList>
    </citation>
    <scope>NUCLEOTIDE SEQUENCE</scope>
    <source>
        <strain evidence="2">TAU-MAC 1115</strain>
    </source>
</reference>
<evidence type="ECO:0000313" key="2">
    <source>
        <dbReference type="EMBL" id="MBT9315960.1"/>
    </source>
</evidence>
<evidence type="ECO:0000259" key="1">
    <source>
        <dbReference type="Pfam" id="PF14082"/>
    </source>
</evidence>
<keyword evidence="3" id="KW-1185">Reference proteome</keyword>
<evidence type="ECO:0000313" key="3">
    <source>
        <dbReference type="Proteomes" id="UP000717364"/>
    </source>
</evidence>
<dbReference type="InterPro" id="IPR025359">
    <property type="entry name" value="SduA_C"/>
</dbReference>